<dbReference type="Pfam" id="PF25534">
    <property type="entry name" value="DUF7918"/>
    <property type="match status" value="1"/>
</dbReference>
<feature type="non-terminal residue" evidence="5">
    <location>
        <position position="753"/>
    </location>
</feature>
<feature type="transmembrane region" description="Helical" evidence="3">
    <location>
        <begin position="452"/>
        <end position="471"/>
    </location>
</feature>
<keyword evidence="3" id="KW-0812">Transmembrane</keyword>
<dbReference type="GeneID" id="9593896"/>
<dbReference type="VEuPathDB" id="FungiDB:SCHCODRAFT_02510815"/>
<evidence type="ECO:0000313" key="6">
    <source>
        <dbReference type="Proteomes" id="UP000007431"/>
    </source>
</evidence>
<reference evidence="5 6" key="1">
    <citation type="journal article" date="2010" name="Nat. Biotechnol.">
        <title>Genome sequence of the model mushroom Schizophyllum commune.</title>
        <authorList>
            <person name="Ohm R.A."/>
            <person name="de Jong J.F."/>
            <person name="Lugones L.G."/>
            <person name="Aerts A."/>
            <person name="Kothe E."/>
            <person name="Stajich J.E."/>
            <person name="de Vries R.P."/>
            <person name="Record E."/>
            <person name="Levasseur A."/>
            <person name="Baker S.E."/>
            <person name="Bartholomew K.A."/>
            <person name="Coutinho P.M."/>
            <person name="Erdmann S."/>
            <person name="Fowler T.J."/>
            <person name="Gathman A.C."/>
            <person name="Lombard V."/>
            <person name="Henrissat B."/>
            <person name="Knabe N."/>
            <person name="Kuees U."/>
            <person name="Lilly W.W."/>
            <person name="Lindquist E."/>
            <person name="Lucas S."/>
            <person name="Magnuson J.K."/>
            <person name="Piumi F."/>
            <person name="Raudaskoski M."/>
            <person name="Salamov A."/>
            <person name="Schmutz J."/>
            <person name="Schwarze F.W.M.R."/>
            <person name="vanKuyk P.A."/>
            <person name="Horton J.S."/>
            <person name="Grigoriev I.V."/>
            <person name="Woesten H.A.B."/>
        </authorList>
    </citation>
    <scope>NUCLEOTIDE SEQUENCE [LARGE SCALE GENOMIC DNA]</scope>
    <source>
        <strain evidence="6">H4-8 / FGSC 9210</strain>
    </source>
</reference>
<proteinExistence type="predicted"/>
<dbReference type="PANTHER" id="PTHR36223:SF1">
    <property type="entry name" value="TRANSCRIPTION ELONGATION FACTOR EAF N-TERMINAL DOMAIN-CONTAINING PROTEIN"/>
    <property type="match status" value="1"/>
</dbReference>
<feature type="transmembrane region" description="Helical" evidence="3">
    <location>
        <begin position="665"/>
        <end position="693"/>
    </location>
</feature>
<sequence>MNSVTIDNITAWIEVEDQPATVYQLEIHARKKTAEAWIASETGKRFKVCWKDTLNTYHTVGDVRVDGRYCGGTLHRTSGGAGTTIFKDGIRDSLASRRPFVFAQLEVTDDDRHLDDPLKGLGDIMLKVKEVTDIQPLAFHATPTIETPKVHERAKKAVAQHVGLGAARPTKAYGRSKSKRIRTIARFTFHYRPLGTSIDLLFHPTMPALPPYHARQPAPYPNHGSHFQLLADDIAPPPERAVRRAVAPPTASIDDDEEEEERIRKLEAELAALRARKKVKKEVKAEVKLEERIDLSGDVIDLTMMSSRSLGDTGGDGGRGVLLALHVIATGDAMGLCNIQQPLSPPALRATWCLFTRQSEGCVTVEMEKDGVQAVYRPDRPGRHQHYSVAYDESAAPWGARCPNDNALRHHVATVEVLDFERRPVLPAIPDGYVREVFGLRYVRLSFKSTRLCVGLGVQAAMTIAAVATLARKSGRAWILVTFVVTIFLASTAIELIAVRVLSQEVALFRHHARGAEPQIYYPLMVNGICLCICVRRGDLRNRWEADVWSSRARSVIAGHDWQLGAVIREVEVSPQARAFGRVVFTPKSLAFTLPLVITNVLATALVGIQVWAYRRDVVASLGPFSSGSRVGGILLLLLESGVMFCVMCITIVVLVAYAPPMANVNAIVVVTDVLQFSVGAYATFVILVVTVYQHRTAISMIQGQSSFMASIRFVSPASGTDASSAGLPDGDMSRIEHTREGDAIEMTSRRSR</sequence>
<keyword evidence="3" id="KW-0472">Membrane</keyword>
<feature type="compositionally biased region" description="Basic and acidic residues" evidence="2">
    <location>
        <begin position="732"/>
        <end position="743"/>
    </location>
</feature>
<dbReference type="InterPro" id="IPR057678">
    <property type="entry name" value="DUF7918"/>
</dbReference>
<evidence type="ECO:0000256" key="2">
    <source>
        <dbReference type="SAM" id="MobiDB-lite"/>
    </source>
</evidence>
<dbReference type="HOGENOM" id="CLU_369671_0_0_1"/>
<organism evidence="6">
    <name type="scientific">Schizophyllum commune (strain H4-8 / FGSC 9210)</name>
    <name type="common">Split gill fungus</name>
    <dbReference type="NCBI Taxonomy" id="578458"/>
    <lineage>
        <taxon>Eukaryota</taxon>
        <taxon>Fungi</taxon>
        <taxon>Dikarya</taxon>
        <taxon>Basidiomycota</taxon>
        <taxon>Agaricomycotina</taxon>
        <taxon>Agaricomycetes</taxon>
        <taxon>Agaricomycetidae</taxon>
        <taxon>Agaricales</taxon>
        <taxon>Schizophyllaceae</taxon>
        <taxon>Schizophyllum</taxon>
    </lineage>
</organism>
<dbReference type="PANTHER" id="PTHR36223">
    <property type="entry name" value="BETA-LACTAMASE-TYPE TRANSPEPTIDASE FOLD DOMAIN CONTAINING PROTEIN"/>
    <property type="match status" value="1"/>
</dbReference>
<feature type="region of interest" description="Disordered" evidence="2">
    <location>
        <begin position="720"/>
        <end position="753"/>
    </location>
</feature>
<dbReference type="KEGG" id="scm:SCHCO_02510815"/>
<feature type="coiled-coil region" evidence="1">
    <location>
        <begin position="256"/>
        <end position="283"/>
    </location>
</feature>
<evidence type="ECO:0000313" key="5">
    <source>
        <dbReference type="EMBL" id="EFI94639.1"/>
    </source>
</evidence>
<dbReference type="Proteomes" id="UP000007431">
    <property type="component" value="Unassembled WGS sequence"/>
</dbReference>
<dbReference type="RefSeq" id="XP_003029542.1">
    <property type="nucleotide sequence ID" value="XM_003029496.1"/>
</dbReference>
<keyword evidence="1" id="KW-0175">Coiled coil</keyword>
<feature type="transmembrane region" description="Helical" evidence="3">
    <location>
        <begin position="634"/>
        <end position="659"/>
    </location>
</feature>
<evidence type="ECO:0000259" key="4">
    <source>
        <dbReference type="Pfam" id="PF25534"/>
    </source>
</evidence>
<gene>
    <name evidence="5" type="ORF">SCHCODRAFT_111015</name>
</gene>
<dbReference type="AlphaFoldDB" id="D8QAU6"/>
<keyword evidence="6" id="KW-1185">Reference proteome</keyword>
<feature type="transmembrane region" description="Helical" evidence="3">
    <location>
        <begin position="590"/>
        <end position="613"/>
    </location>
</feature>
<protein>
    <recommendedName>
        <fullName evidence="4">DUF7918 domain-containing protein</fullName>
    </recommendedName>
</protein>
<evidence type="ECO:0000256" key="3">
    <source>
        <dbReference type="SAM" id="Phobius"/>
    </source>
</evidence>
<keyword evidence="3" id="KW-1133">Transmembrane helix</keyword>
<accession>D8QAU6</accession>
<evidence type="ECO:0000256" key="1">
    <source>
        <dbReference type="SAM" id="Coils"/>
    </source>
</evidence>
<feature type="domain" description="DUF7918" evidence="4">
    <location>
        <begin position="9"/>
        <end position="192"/>
    </location>
</feature>
<name>D8QAU6_SCHCM</name>
<dbReference type="OrthoDB" id="3364132at2759"/>
<dbReference type="InParanoid" id="D8QAU6"/>
<feature type="transmembrane region" description="Helical" evidence="3">
    <location>
        <begin position="477"/>
        <end position="499"/>
    </location>
</feature>
<dbReference type="EMBL" id="GL377309">
    <property type="protein sequence ID" value="EFI94639.1"/>
    <property type="molecule type" value="Genomic_DNA"/>
</dbReference>